<name>A0A2T3NJS1_9GAMM</name>
<feature type="transmembrane region" description="Helical" evidence="1">
    <location>
        <begin position="177"/>
        <end position="197"/>
    </location>
</feature>
<evidence type="ECO:0000259" key="2">
    <source>
        <dbReference type="Pfam" id="PF02517"/>
    </source>
</evidence>
<gene>
    <name evidence="3" type="ORF">C9J01_01745</name>
</gene>
<keyword evidence="1" id="KW-1133">Transmembrane helix</keyword>
<dbReference type="GO" id="GO:0008237">
    <property type="term" value="F:metallopeptidase activity"/>
    <property type="evidence" value="ECO:0007669"/>
    <property type="project" value="UniProtKB-KW"/>
</dbReference>
<keyword evidence="3" id="KW-0645">Protease</keyword>
<dbReference type="GO" id="GO:0004175">
    <property type="term" value="F:endopeptidase activity"/>
    <property type="evidence" value="ECO:0007669"/>
    <property type="project" value="UniProtKB-ARBA"/>
</dbReference>
<accession>A0A2T3NJS1</accession>
<dbReference type="PANTHER" id="PTHR36435">
    <property type="entry name" value="SLR1288 PROTEIN"/>
    <property type="match status" value="1"/>
</dbReference>
<feature type="transmembrane region" description="Helical" evidence="1">
    <location>
        <begin position="75"/>
        <end position="96"/>
    </location>
</feature>
<feature type="transmembrane region" description="Helical" evidence="1">
    <location>
        <begin position="148"/>
        <end position="165"/>
    </location>
</feature>
<protein>
    <submittedName>
        <fullName evidence="3">CPBP family intramembrane metalloprotease</fullName>
    </submittedName>
</protein>
<proteinExistence type="predicted"/>
<dbReference type="GO" id="GO:0080120">
    <property type="term" value="P:CAAX-box protein maturation"/>
    <property type="evidence" value="ECO:0007669"/>
    <property type="project" value="UniProtKB-ARBA"/>
</dbReference>
<feature type="transmembrane region" description="Helical" evidence="1">
    <location>
        <begin position="209"/>
        <end position="242"/>
    </location>
</feature>
<reference evidence="3 4" key="1">
    <citation type="submission" date="2018-03" db="EMBL/GenBank/DDBJ databases">
        <title>Whole genome sequencing of Histamine producing bacteria.</title>
        <authorList>
            <person name="Butler K."/>
        </authorList>
    </citation>
    <scope>NUCLEOTIDE SEQUENCE [LARGE SCALE GENOMIC DNA]</scope>
    <source>
        <strain evidence="3 4">DSM 19138</strain>
    </source>
</reference>
<evidence type="ECO:0000313" key="4">
    <source>
        <dbReference type="Proteomes" id="UP000241346"/>
    </source>
</evidence>
<keyword evidence="1" id="KW-0472">Membrane</keyword>
<dbReference type="EMBL" id="PYMB01000001">
    <property type="protein sequence ID" value="PSW15765.1"/>
    <property type="molecule type" value="Genomic_DNA"/>
</dbReference>
<dbReference type="AlphaFoldDB" id="A0A2T3NJS1"/>
<feature type="domain" description="CAAX prenyl protease 2/Lysostaphin resistance protein A-like" evidence="2">
    <location>
        <begin position="176"/>
        <end position="267"/>
    </location>
</feature>
<dbReference type="Proteomes" id="UP000241346">
    <property type="component" value="Unassembled WGS sequence"/>
</dbReference>
<dbReference type="InterPro" id="IPR003675">
    <property type="entry name" value="Rce1/LyrA-like_dom"/>
</dbReference>
<dbReference type="OrthoDB" id="5322702at2"/>
<feature type="transmembrane region" description="Helical" evidence="1">
    <location>
        <begin position="116"/>
        <end position="136"/>
    </location>
</feature>
<keyword evidence="3" id="KW-0378">Hydrolase</keyword>
<feature type="transmembrane region" description="Helical" evidence="1">
    <location>
        <begin position="12"/>
        <end position="31"/>
    </location>
</feature>
<organism evidence="3 4">
    <name type="scientific">Photobacterium rosenbergii</name>
    <dbReference type="NCBI Taxonomy" id="294936"/>
    <lineage>
        <taxon>Bacteria</taxon>
        <taxon>Pseudomonadati</taxon>
        <taxon>Pseudomonadota</taxon>
        <taxon>Gammaproteobacteria</taxon>
        <taxon>Vibrionales</taxon>
        <taxon>Vibrionaceae</taxon>
        <taxon>Photobacterium</taxon>
    </lineage>
</organism>
<keyword evidence="1" id="KW-0812">Transmembrane</keyword>
<dbReference type="RefSeq" id="WP_107296383.1">
    <property type="nucleotide sequence ID" value="NZ_PYMB01000001.1"/>
</dbReference>
<comment type="caution">
    <text evidence="3">The sequence shown here is derived from an EMBL/GenBank/DDBJ whole genome shotgun (WGS) entry which is preliminary data.</text>
</comment>
<dbReference type="InterPro" id="IPR052710">
    <property type="entry name" value="CAAX_protease"/>
</dbReference>
<dbReference type="GO" id="GO:0006508">
    <property type="term" value="P:proteolysis"/>
    <property type="evidence" value="ECO:0007669"/>
    <property type="project" value="UniProtKB-KW"/>
</dbReference>
<feature type="transmembrane region" description="Helical" evidence="1">
    <location>
        <begin position="254"/>
        <end position="274"/>
    </location>
</feature>
<feature type="transmembrane region" description="Helical" evidence="1">
    <location>
        <begin position="43"/>
        <end position="63"/>
    </location>
</feature>
<evidence type="ECO:0000256" key="1">
    <source>
        <dbReference type="SAM" id="Phobius"/>
    </source>
</evidence>
<dbReference type="PANTHER" id="PTHR36435:SF1">
    <property type="entry name" value="CAAX AMINO TERMINAL PROTEASE FAMILY PROTEIN"/>
    <property type="match status" value="1"/>
</dbReference>
<evidence type="ECO:0000313" key="3">
    <source>
        <dbReference type="EMBL" id="PSW15765.1"/>
    </source>
</evidence>
<dbReference type="Pfam" id="PF02517">
    <property type="entry name" value="Rce1-like"/>
    <property type="match status" value="1"/>
</dbReference>
<sequence>MFHVNDLWPDGLVWLLLASTLLSLFFIPRIWPVLLGTTGLVALFLDRISPTALVFTLLGLVIAKISQGQKGLYKILCHILVVIWGFCLALHLIPGFDNLLVLEKTLTGSDSIPFTMYLNLDKPLIAFGLLLLAPTMLWQKTDTNRHQLTIICGLFLTLPFIAWGVGIVQPEFSLPNWMWVFVINNLVFTCVAEEFLFRGYIQRGLCQRFSPAVGIAVASVLFGMAHFAGGALFILVATLAGLLYGLTYFWTGKLAFAVLIHFAFNLVHLVFFTYPMTH</sequence>
<keyword evidence="3" id="KW-0482">Metalloprotease</keyword>